<evidence type="ECO:0000313" key="3">
    <source>
        <dbReference type="Proteomes" id="UP000316008"/>
    </source>
</evidence>
<dbReference type="PANTHER" id="PTHR31778">
    <property type="entry name" value="BUD SITE SELECTION PROTEIN RAX2"/>
    <property type="match status" value="1"/>
</dbReference>
<keyword evidence="3" id="KW-1185">Reference proteome</keyword>
<proteinExistence type="predicted"/>
<organism evidence="2 3">
    <name type="scientific">Fluviicola chungangensis</name>
    <dbReference type="NCBI Taxonomy" id="2597671"/>
    <lineage>
        <taxon>Bacteria</taxon>
        <taxon>Pseudomonadati</taxon>
        <taxon>Bacteroidota</taxon>
        <taxon>Flavobacteriia</taxon>
        <taxon>Flavobacteriales</taxon>
        <taxon>Crocinitomicaceae</taxon>
        <taxon>Fluviicola</taxon>
    </lineage>
</organism>
<keyword evidence="1" id="KW-0732">Signal</keyword>
<dbReference type="RefSeq" id="WP_186279877.1">
    <property type="nucleotide sequence ID" value="NZ_VLPL01000002.1"/>
</dbReference>
<dbReference type="InterPro" id="IPR011043">
    <property type="entry name" value="Gal_Oxase/kelch_b-propeller"/>
</dbReference>
<dbReference type="PANTHER" id="PTHR31778:SF2">
    <property type="entry name" value="BUD SITE SELECTION PROTEIN RAX2"/>
    <property type="match status" value="1"/>
</dbReference>
<evidence type="ECO:0008006" key="4">
    <source>
        <dbReference type="Google" id="ProtNLM"/>
    </source>
</evidence>
<reference evidence="2 3" key="1">
    <citation type="submission" date="2019-07" db="EMBL/GenBank/DDBJ databases">
        <authorList>
            <person name="Huq M.A."/>
        </authorList>
    </citation>
    <scope>NUCLEOTIDE SEQUENCE [LARGE SCALE GENOMIC DNA]</scope>
    <source>
        <strain evidence="2 3">MAH-3</strain>
    </source>
</reference>
<comment type="caution">
    <text evidence="2">The sequence shown here is derived from an EMBL/GenBank/DDBJ whole genome shotgun (WGS) entry which is preliminary data.</text>
</comment>
<gene>
    <name evidence="2" type="ORF">FO442_03695</name>
</gene>
<protein>
    <recommendedName>
        <fullName evidence="4">T9SS type A sorting domain-containing protein</fullName>
    </recommendedName>
</protein>
<sequence length="1347" mass="142308">MNQFCTFLLLLAIFITQNAFAQPGSNDPTFSPPNLVNGMGDGVSNLTWVTVIQPDGKILIASGANTTYNGIPINGIARLNPDGTLDTSFHTGTGLNAGYLRCMVLQPDGKIVLAGGGFSSYNGILALGVFRLNANGTMDQSFFSQSTPSYPGGNALNQGLIYTMQRQSDGKIIIGGYFTRINTATRNFIARLNANGTLDPSFGGPGQGTNDPVNSISVQSNDKIIVCGDFSVCNGYSRNGIARLNANGSIDNTFLSGSGASYIETSALLANDQIMIQGSFLSYNGTSIRGLARLNANGTLDNSFNPGTGVSGGYVYTISQQSDNKLILGGIYTTYNGTTANRIIRLNSDGTIDPGFDAGTGFNGTVYSSALVANGKIILVGDFTVFNGYLTSRIVRLDSNGHLDFTFNPSSGTNSTINASEILSDGKILIGGDFTGYNGIPYSKIARLKDDGVLDTSFHIGSGMNASVKTLAVQSDGKFLVGGDFTTYKGSSINRIARLTTNGDLDSSYNSFIGANKTIQTIVSQSDGKVVLGGDFTSYNGNSVNRIVRSNTNGSIDNSFSIGSGFDTTVTSISLQPDGKILVGGNFNSFNGSSANKLLRLTATGIPDPSFVIGAGPNGKVRDLKLQTDGKLLVGGDFTTYNGMAAAKILRLNSDGSMDGTFNSGSGFNAAVETINVQTDGKLLIGGDFTTYNGTPVNRLIRLNPDGSIDSVFETETGTNLSINAINIQSDGRIVISGAFTNYNGIPRNRIARLRVCEPETALENQAVCSSYHWNLTGQAYTTSGVYTHTVSGALANGCDSVYTLNLTIYPPSNLIQTVSNCVTYLWPQNGTVYTSSGQYTDTLTNIFGCDSIIVLNLTITHPNSGTDTQTACDSYDWIDGNTYTSSTNTPTFVLQNAAGCDSTVTLNLTITHSTTGTDVQTACDSYDWIDGNTYTSSTNTPTFVLQNAAGCDSTVTLNLTINHSTTGTDIQTACDSYDWIDGNTYTSSTNTPTFVLQNAAGCDSTVTLNLTINHSTTGTDVQTACDSYDWIDGNTYTSSTNTPTFVLQNAAGCDSTVTLNLTINHSTTGTDIQTACDSYDWIDGNTYTSSTNTPTFVLQNAAGCDSTVTLNLTINHSTTGTDVQTACDSYDWIDGNTYTSSTNTPTFVLQNAAGCDSTVTLNLTINHSTTGTDIQTACDSYDWIDGNTYTSSTNTPTFVLQNAAGCDSTVTLNLTITHSTTGTDVQTACDSYDWIDGNTYTSSTNTPTFVLQNVAGCDSTVTLNLTINHSTTGTDIQTACDSYDWIDGNTYTSSTNTPTFVLQNVAGCDSTVTLNLTINHSTTGTDIQTACDSYDWIDGNTYTSST</sequence>
<dbReference type="SUPFAM" id="SSF50965">
    <property type="entry name" value="Galactose oxidase, central domain"/>
    <property type="match status" value="1"/>
</dbReference>
<evidence type="ECO:0000313" key="2">
    <source>
        <dbReference type="EMBL" id="TSJ46268.1"/>
    </source>
</evidence>
<dbReference type="InterPro" id="IPR013431">
    <property type="entry name" value="Delta_60_rpt"/>
</dbReference>
<accession>A0A556N2L3</accession>
<dbReference type="Gene3D" id="2.80.10.50">
    <property type="match status" value="7"/>
</dbReference>
<name>A0A556N2L3_9FLAO</name>
<feature type="chain" id="PRO_5022137342" description="T9SS type A sorting domain-containing protein" evidence="1">
    <location>
        <begin position="22"/>
        <end position="1347"/>
    </location>
</feature>
<dbReference type="SUPFAM" id="SSF63829">
    <property type="entry name" value="Calcium-dependent phosphotriesterase"/>
    <property type="match status" value="1"/>
</dbReference>
<dbReference type="NCBIfam" id="TIGR02608">
    <property type="entry name" value="delta_60_rpt"/>
    <property type="match status" value="13"/>
</dbReference>
<dbReference type="EMBL" id="VLPL01000002">
    <property type="protein sequence ID" value="TSJ46268.1"/>
    <property type="molecule type" value="Genomic_DNA"/>
</dbReference>
<dbReference type="GO" id="GO:1902929">
    <property type="term" value="C:plasma membrane of growing cell tip"/>
    <property type="evidence" value="ECO:0007669"/>
    <property type="project" value="TreeGrafter"/>
</dbReference>
<dbReference type="Pfam" id="PF17164">
    <property type="entry name" value="DUF5122"/>
    <property type="match status" value="14"/>
</dbReference>
<feature type="non-terminal residue" evidence="2">
    <location>
        <position position="1347"/>
    </location>
</feature>
<dbReference type="Proteomes" id="UP000316008">
    <property type="component" value="Unassembled WGS sequence"/>
</dbReference>
<feature type="signal peptide" evidence="1">
    <location>
        <begin position="1"/>
        <end position="21"/>
    </location>
</feature>
<evidence type="ECO:0000256" key="1">
    <source>
        <dbReference type="SAM" id="SignalP"/>
    </source>
</evidence>